<proteinExistence type="predicted"/>
<keyword evidence="2" id="KW-1185">Reference proteome</keyword>
<evidence type="ECO:0000313" key="2">
    <source>
        <dbReference type="Proteomes" id="UP000183567"/>
    </source>
</evidence>
<protein>
    <submittedName>
        <fullName evidence="1">Uncharacterized protein</fullName>
    </submittedName>
</protein>
<name>A0A1J8PZ04_9AGAM</name>
<gene>
    <name evidence="1" type="ORF">AZE42_05210</name>
</gene>
<comment type="caution">
    <text evidence="1">The sequence shown here is derived from an EMBL/GenBank/DDBJ whole genome shotgun (WGS) entry which is preliminary data.</text>
</comment>
<dbReference type="OrthoDB" id="2689861at2759"/>
<dbReference type="Proteomes" id="UP000183567">
    <property type="component" value="Unassembled WGS sequence"/>
</dbReference>
<accession>A0A1J8PZ04</accession>
<reference evidence="1 2" key="1">
    <citation type="submission" date="2016-03" db="EMBL/GenBank/DDBJ databases">
        <title>Comparative genomics of the ectomycorrhizal sister species Rhizopogon vinicolor and Rhizopogon vesiculosus (Basidiomycota: Boletales) reveals a divergence of the mating type B locus.</title>
        <authorList>
            <person name="Mujic A.B."/>
            <person name="Kuo A."/>
            <person name="Tritt A."/>
            <person name="Lipzen A."/>
            <person name="Chen C."/>
            <person name="Johnson J."/>
            <person name="Sharma A."/>
            <person name="Barry K."/>
            <person name="Grigoriev I.V."/>
            <person name="Spatafora J.W."/>
        </authorList>
    </citation>
    <scope>NUCLEOTIDE SEQUENCE [LARGE SCALE GENOMIC DNA]</scope>
    <source>
        <strain evidence="1 2">AM-OR11-056</strain>
    </source>
</reference>
<dbReference type="EMBL" id="LVVM01003916">
    <property type="protein sequence ID" value="OJA14053.1"/>
    <property type="molecule type" value="Genomic_DNA"/>
</dbReference>
<evidence type="ECO:0000313" key="1">
    <source>
        <dbReference type="EMBL" id="OJA14053.1"/>
    </source>
</evidence>
<organism evidence="1 2">
    <name type="scientific">Rhizopogon vesiculosus</name>
    <dbReference type="NCBI Taxonomy" id="180088"/>
    <lineage>
        <taxon>Eukaryota</taxon>
        <taxon>Fungi</taxon>
        <taxon>Dikarya</taxon>
        <taxon>Basidiomycota</taxon>
        <taxon>Agaricomycotina</taxon>
        <taxon>Agaricomycetes</taxon>
        <taxon>Agaricomycetidae</taxon>
        <taxon>Boletales</taxon>
        <taxon>Suillineae</taxon>
        <taxon>Rhizopogonaceae</taxon>
        <taxon>Rhizopogon</taxon>
    </lineage>
</organism>
<dbReference type="AlphaFoldDB" id="A0A1J8PZ04"/>
<sequence>MSLPSLILAPYNTAQLIARNKCGYMLRSSGAGACESDAESPSEQSSIVFTLWRGEFRTLQSLACYLSALLVKVFTCPSGQQAITYKKQDLQVEHSMCEVRSDSNRPPCSTSCSSFLFHSPTRYHTTYIRYFLALNLNMVDPTAEVCPDFAAEFYDNIRGDIGTAIGQPDVQIIDRLIQSWTKGHNRRVGE</sequence>